<keyword evidence="1" id="KW-0472">Membrane</keyword>
<proteinExistence type="predicted"/>
<keyword evidence="1" id="KW-1133">Transmembrane helix</keyword>
<gene>
    <name evidence="2" type="ORF">GQ55_7G277900</name>
</gene>
<protein>
    <submittedName>
        <fullName evidence="2">Uncharacterized protein</fullName>
    </submittedName>
</protein>
<organism evidence="2 3">
    <name type="scientific">Panicum hallii var. hallii</name>
    <dbReference type="NCBI Taxonomy" id="1504633"/>
    <lineage>
        <taxon>Eukaryota</taxon>
        <taxon>Viridiplantae</taxon>
        <taxon>Streptophyta</taxon>
        <taxon>Embryophyta</taxon>
        <taxon>Tracheophyta</taxon>
        <taxon>Spermatophyta</taxon>
        <taxon>Magnoliopsida</taxon>
        <taxon>Liliopsida</taxon>
        <taxon>Poales</taxon>
        <taxon>Poaceae</taxon>
        <taxon>PACMAD clade</taxon>
        <taxon>Panicoideae</taxon>
        <taxon>Panicodae</taxon>
        <taxon>Paniceae</taxon>
        <taxon>Panicinae</taxon>
        <taxon>Panicum</taxon>
        <taxon>Panicum sect. Panicum</taxon>
    </lineage>
</organism>
<keyword evidence="3" id="KW-1185">Reference proteome</keyword>
<accession>A0A2T7CZS2</accession>
<dbReference type="AlphaFoldDB" id="A0A2T7CZS2"/>
<evidence type="ECO:0000313" key="3">
    <source>
        <dbReference type="Proteomes" id="UP000244336"/>
    </source>
</evidence>
<sequence>MYLEGHDADGWTTHLKPFYRYMNKAVRATFTLKKGDATSLLSHTWNVVAHLRSSGRDFSVFDFLWNNLIFVGTDPEHCLPYAPYVMFLIETTSKTIYPKDYTHSHLRIMKKRGTGLPPPPGTIRSASGVPVDDTPAAAAACVAQAAATTAAVVGHDPYRPSHWSSFPMSGHLPPEASLRTRCCGLSPLLSSFVAATPLKSTSVRGASRNFKIMLVYLTLLFVTFPRSVTHGLILRLRTLLLLQPLLLMLLVLSWRRRKNLMRRRRG</sequence>
<reference evidence="2 3" key="1">
    <citation type="submission" date="2018-04" db="EMBL/GenBank/DDBJ databases">
        <title>WGS assembly of Panicum hallii var. hallii HAL2.</title>
        <authorList>
            <person name="Lovell J."/>
            <person name="Jenkins J."/>
            <person name="Lowry D."/>
            <person name="Mamidi S."/>
            <person name="Sreedasyam A."/>
            <person name="Weng X."/>
            <person name="Barry K."/>
            <person name="Bonette J."/>
            <person name="Campitelli B."/>
            <person name="Daum C."/>
            <person name="Gordon S."/>
            <person name="Gould B."/>
            <person name="Lipzen A."/>
            <person name="MacQueen A."/>
            <person name="Palacio-Mejia J."/>
            <person name="Plott C."/>
            <person name="Shakirov E."/>
            <person name="Shu S."/>
            <person name="Yoshinaga Y."/>
            <person name="Zane M."/>
            <person name="Rokhsar D."/>
            <person name="Grimwood J."/>
            <person name="Schmutz J."/>
            <person name="Juenger T."/>
        </authorList>
    </citation>
    <scope>NUCLEOTIDE SEQUENCE [LARGE SCALE GENOMIC DNA]</scope>
    <source>
        <strain evidence="3">cv. HAL2</strain>
    </source>
</reference>
<feature type="transmembrane region" description="Helical" evidence="1">
    <location>
        <begin position="234"/>
        <end position="254"/>
    </location>
</feature>
<dbReference type="EMBL" id="CM009755">
    <property type="protein sequence ID" value="PUZ48839.1"/>
    <property type="molecule type" value="Genomic_DNA"/>
</dbReference>
<evidence type="ECO:0000313" key="2">
    <source>
        <dbReference type="EMBL" id="PUZ48839.1"/>
    </source>
</evidence>
<dbReference type="Proteomes" id="UP000244336">
    <property type="component" value="Chromosome 7"/>
</dbReference>
<feature type="transmembrane region" description="Helical" evidence="1">
    <location>
        <begin position="209"/>
        <end position="228"/>
    </location>
</feature>
<dbReference type="Gramene" id="PUZ48839">
    <property type="protein sequence ID" value="PUZ48839"/>
    <property type="gene ID" value="GQ55_7G277900"/>
</dbReference>
<evidence type="ECO:0000256" key="1">
    <source>
        <dbReference type="SAM" id="Phobius"/>
    </source>
</evidence>
<name>A0A2T7CZS2_9POAL</name>
<keyword evidence="1" id="KW-0812">Transmembrane</keyword>